<organism evidence="2 3">
    <name type="scientific">Hibiscus sabdariffa</name>
    <name type="common">roselle</name>
    <dbReference type="NCBI Taxonomy" id="183260"/>
    <lineage>
        <taxon>Eukaryota</taxon>
        <taxon>Viridiplantae</taxon>
        <taxon>Streptophyta</taxon>
        <taxon>Embryophyta</taxon>
        <taxon>Tracheophyta</taxon>
        <taxon>Spermatophyta</taxon>
        <taxon>Magnoliopsida</taxon>
        <taxon>eudicotyledons</taxon>
        <taxon>Gunneridae</taxon>
        <taxon>Pentapetalae</taxon>
        <taxon>rosids</taxon>
        <taxon>malvids</taxon>
        <taxon>Malvales</taxon>
        <taxon>Malvaceae</taxon>
        <taxon>Malvoideae</taxon>
        <taxon>Hibiscus</taxon>
    </lineage>
</organism>
<accession>A0ABR2RVF0</accession>
<sequence length="297" mass="33090">MCFFQFFTTEPLPCDPSSLPKYPPSKELDAKIRDEEARRQGTAGTKVPRPDLERRATRESRAIPAPDANAERVLSMQKRQSQSNSKSRSEKFNPHPEEVASGFPIDPPRPSHVIEPNADAQRNHHKRACHSGPLAHRAAWAKSGKNLDDAPKISTRADLSMMSGLVAPRSSLTSDDSREKSGFPQSKAPKMIARFPVSFKASSESGIEQNLKHNEQQKDGSNNNKDPVLLGYGSKGHKIHYSGPLLVPSGNTDQMLKDHDRQIQEAVRQARLDKAKTRRNQLEGNRISTKSLFIFGR</sequence>
<comment type="caution">
    <text evidence="2">The sequence shown here is derived from an EMBL/GenBank/DDBJ whole genome shotgun (WGS) entry which is preliminary data.</text>
</comment>
<keyword evidence="3" id="KW-1185">Reference proteome</keyword>
<evidence type="ECO:0000313" key="2">
    <source>
        <dbReference type="EMBL" id="KAK9016719.1"/>
    </source>
</evidence>
<feature type="compositionally biased region" description="Basic and acidic residues" evidence="1">
    <location>
        <begin position="87"/>
        <end position="98"/>
    </location>
</feature>
<protein>
    <submittedName>
        <fullName evidence="2">Uncharacterized protein</fullName>
    </submittedName>
</protein>
<reference evidence="2 3" key="1">
    <citation type="journal article" date="2024" name="G3 (Bethesda)">
        <title>Genome assembly of Hibiscus sabdariffa L. provides insights into metabolisms of medicinal natural products.</title>
        <authorList>
            <person name="Kim T."/>
        </authorList>
    </citation>
    <scope>NUCLEOTIDE SEQUENCE [LARGE SCALE GENOMIC DNA]</scope>
    <source>
        <strain evidence="2">TK-2024</strain>
        <tissue evidence="2">Old leaves</tissue>
    </source>
</reference>
<proteinExistence type="predicted"/>
<evidence type="ECO:0000313" key="3">
    <source>
        <dbReference type="Proteomes" id="UP001396334"/>
    </source>
</evidence>
<gene>
    <name evidence="2" type="ORF">V6N11_079214</name>
</gene>
<feature type="region of interest" description="Disordered" evidence="1">
    <location>
        <begin position="11"/>
        <end position="191"/>
    </location>
</feature>
<name>A0ABR2RVF0_9ROSI</name>
<dbReference type="EMBL" id="JBBPBN010000020">
    <property type="protein sequence ID" value="KAK9016719.1"/>
    <property type="molecule type" value="Genomic_DNA"/>
</dbReference>
<dbReference type="Proteomes" id="UP001396334">
    <property type="component" value="Unassembled WGS sequence"/>
</dbReference>
<feature type="compositionally biased region" description="Low complexity" evidence="1">
    <location>
        <begin position="75"/>
        <end position="86"/>
    </location>
</feature>
<feature type="compositionally biased region" description="Basic and acidic residues" evidence="1">
    <location>
        <begin position="48"/>
        <end position="61"/>
    </location>
</feature>
<evidence type="ECO:0000256" key="1">
    <source>
        <dbReference type="SAM" id="MobiDB-lite"/>
    </source>
</evidence>
<feature type="compositionally biased region" description="Basic and acidic residues" evidence="1">
    <location>
        <begin position="24"/>
        <end position="39"/>
    </location>
</feature>